<sequence>MTDDAALTLHHTGEGYEYVRCRSGGDDATVYIHRLVFVAEYGLDALPVGWHVHHEISIPWLNTPENLVAVEPVAHSRHHLQGEPLSTDGGSCEQ</sequence>
<dbReference type="Proteomes" id="UP001058330">
    <property type="component" value="Chromosome"/>
</dbReference>
<reference evidence="1" key="1">
    <citation type="submission" date="2021-07" db="EMBL/GenBank/DDBJ databases">
        <title>Studies on halocins as antimicrobial molecules from haloarchaea.</title>
        <authorList>
            <person name="Kumar S."/>
            <person name="Khare S.K."/>
        </authorList>
    </citation>
    <scope>NUCLEOTIDE SEQUENCE</scope>
    <source>
        <strain evidence="1">NCIM 5678</strain>
    </source>
</reference>
<dbReference type="GO" id="GO:0004519">
    <property type="term" value="F:endonuclease activity"/>
    <property type="evidence" value="ECO:0007669"/>
    <property type="project" value="UniProtKB-KW"/>
</dbReference>
<keyword evidence="1" id="KW-0540">Nuclease</keyword>
<keyword evidence="1" id="KW-0378">Hydrolase</keyword>
<keyword evidence="1" id="KW-0255">Endonuclease</keyword>
<dbReference type="SUPFAM" id="SSF54060">
    <property type="entry name" value="His-Me finger endonucleases"/>
    <property type="match status" value="1"/>
</dbReference>
<dbReference type="GeneID" id="74529451"/>
<name>A0ABY5RE63_HALLR</name>
<proteinExistence type="predicted"/>
<dbReference type="Gene3D" id="3.90.75.20">
    <property type="match status" value="1"/>
</dbReference>
<dbReference type="InterPro" id="IPR044925">
    <property type="entry name" value="His-Me_finger_sf"/>
</dbReference>
<accession>A0ABY5RE63</accession>
<evidence type="ECO:0000313" key="2">
    <source>
        <dbReference type="Proteomes" id="UP001058330"/>
    </source>
</evidence>
<organism evidence="1 2">
    <name type="scientific">Haloferax larsenii</name>
    <dbReference type="NCBI Taxonomy" id="302484"/>
    <lineage>
        <taxon>Archaea</taxon>
        <taxon>Methanobacteriati</taxon>
        <taxon>Methanobacteriota</taxon>
        <taxon>Stenosarchaea group</taxon>
        <taxon>Halobacteria</taxon>
        <taxon>Halobacteriales</taxon>
        <taxon>Haloferacaceae</taxon>
        <taxon>Haloferax</taxon>
    </lineage>
</organism>
<keyword evidence="2" id="KW-1185">Reference proteome</keyword>
<dbReference type="RefSeq" id="WP_258301950.1">
    <property type="nucleotide sequence ID" value="NZ_CP078063.1"/>
</dbReference>
<gene>
    <name evidence="1" type="ORF">KU306_11075</name>
</gene>
<evidence type="ECO:0000313" key="1">
    <source>
        <dbReference type="EMBL" id="UVE49460.1"/>
    </source>
</evidence>
<protein>
    <submittedName>
        <fullName evidence="1">HNH endonuclease</fullName>
    </submittedName>
</protein>
<dbReference type="EMBL" id="CP078063">
    <property type="protein sequence ID" value="UVE49460.1"/>
    <property type="molecule type" value="Genomic_DNA"/>
</dbReference>